<dbReference type="EMBL" id="AP025592">
    <property type="protein sequence ID" value="BDG08790.1"/>
    <property type="molecule type" value="Genomic_DNA"/>
</dbReference>
<evidence type="ECO:0000259" key="8">
    <source>
        <dbReference type="Pfam" id="PF00082"/>
    </source>
</evidence>
<keyword evidence="7" id="KW-0732">Signal</keyword>
<dbReference type="PROSITE" id="PS00136">
    <property type="entry name" value="SUBTILASE_ASP"/>
    <property type="match status" value="1"/>
</dbReference>
<dbReference type="InterPro" id="IPR023827">
    <property type="entry name" value="Peptidase_S8_Asp-AS"/>
</dbReference>
<feature type="active site" description="Charge relay system" evidence="5">
    <location>
        <position position="136"/>
    </location>
</feature>
<proteinExistence type="inferred from homology"/>
<reference evidence="10" key="1">
    <citation type="journal article" date="2022" name="Int. J. Syst. Evol. Microbiol.">
        <title>Anaeromyxobacter oryzae sp. nov., Anaeromyxobacter diazotrophicus sp. nov. and Anaeromyxobacter paludicola sp. nov., isolated from paddy soils.</title>
        <authorList>
            <person name="Itoh H."/>
            <person name="Xu Z."/>
            <person name="Mise K."/>
            <person name="Masuda Y."/>
            <person name="Ushijima N."/>
            <person name="Hayakawa C."/>
            <person name="Shiratori Y."/>
            <person name="Senoo K."/>
        </authorList>
    </citation>
    <scope>NUCLEOTIDE SEQUENCE [LARGE SCALE GENOMIC DNA]</scope>
    <source>
        <strain evidence="10">Red630</strain>
    </source>
</reference>
<evidence type="ECO:0000256" key="4">
    <source>
        <dbReference type="ARBA" id="ARBA00022825"/>
    </source>
</evidence>
<evidence type="ECO:0000256" key="6">
    <source>
        <dbReference type="RuleBase" id="RU003355"/>
    </source>
</evidence>
<dbReference type="InterPro" id="IPR037045">
    <property type="entry name" value="S8pro/Inhibitor_I9_sf"/>
</dbReference>
<name>A0ABN6N9U9_9BACT</name>
<dbReference type="PANTHER" id="PTHR43806">
    <property type="entry name" value="PEPTIDASE S8"/>
    <property type="match status" value="1"/>
</dbReference>
<keyword evidence="3 5" id="KW-0378">Hydrolase</keyword>
<keyword evidence="2 5" id="KW-0645">Protease</keyword>
<dbReference type="PROSITE" id="PS51257">
    <property type="entry name" value="PROKAR_LIPOPROTEIN"/>
    <property type="match status" value="1"/>
</dbReference>
<dbReference type="Gene3D" id="3.40.50.200">
    <property type="entry name" value="Peptidase S8/S53 domain"/>
    <property type="match status" value="1"/>
</dbReference>
<dbReference type="PANTHER" id="PTHR43806:SF11">
    <property type="entry name" value="CEREVISIN-RELATED"/>
    <property type="match status" value="1"/>
</dbReference>
<feature type="active site" description="Charge relay system" evidence="5">
    <location>
        <position position="477"/>
    </location>
</feature>
<feature type="chain" id="PRO_5046413788" evidence="7">
    <location>
        <begin position="20"/>
        <end position="536"/>
    </location>
</feature>
<sequence length="536" mass="53569">MRRLLLLAAAGLVACGGTGSNGTGTTTQAVSSSTATRRVLVGFKSGMNTAAVLQRGGSIRSRWDALDAVSAEVPSSAVAKLAADPSVAFVESDRAVSADAAIQGAGEDPWGNLAVRAVQARAQGFTGDAVHVCVIDTGIDDGHPEFARGAGTVFGAGYDFVDADAFPIDAGCNVAGACAWGEGHGTHVTGTIAAQLGAASAASPARLNMAGVAPGVVVHEYRVLGLDGYGTTEAVINGILSCADLPFARRVANLSLGSDEPSQVEQKAFQYAWAKGVLTFAAAGNAGTSALHYPASYPNVVSVAAVDANLQRASFSQYNRQVELAGPGVDVLSALPRGVGRLAAVTVGASTFAAEPVTFTAVGSVTGPVVPCGICDASTACGAQAAPFVALCDRGTITFAEKVQNAQAAGATAVIIANSLRDPPDSAGSFTLGAASATWPPVASISHNSGVAAKALLPAEGTVAITTADYGFLQGTSMATPHVAGCAAVAWAAHPGYANSDLRDLLRATAQDLGKPGRDPEFGFGLVDCLAAATAP</sequence>
<dbReference type="SUPFAM" id="SSF54897">
    <property type="entry name" value="Protease propeptides/inhibitors"/>
    <property type="match status" value="1"/>
</dbReference>
<evidence type="ECO:0000256" key="1">
    <source>
        <dbReference type="ARBA" id="ARBA00011073"/>
    </source>
</evidence>
<dbReference type="InterPro" id="IPR015500">
    <property type="entry name" value="Peptidase_S8_subtilisin-rel"/>
</dbReference>
<dbReference type="PROSITE" id="PS00137">
    <property type="entry name" value="SUBTILASE_HIS"/>
    <property type="match status" value="1"/>
</dbReference>
<evidence type="ECO:0000256" key="7">
    <source>
        <dbReference type="SAM" id="SignalP"/>
    </source>
</evidence>
<dbReference type="SUPFAM" id="SSF52743">
    <property type="entry name" value="Subtilisin-like"/>
    <property type="match status" value="1"/>
</dbReference>
<keyword evidence="10" id="KW-1185">Reference proteome</keyword>
<evidence type="ECO:0000256" key="2">
    <source>
        <dbReference type="ARBA" id="ARBA00022670"/>
    </source>
</evidence>
<dbReference type="Gene3D" id="3.30.70.80">
    <property type="entry name" value="Peptidase S8 propeptide/proteinase inhibitor I9"/>
    <property type="match status" value="1"/>
</dbReference>
<gene>
    <name evidence="9" type="ORF">AMPC_19030</name>
</gene>
<dbReference type="GO" id="GO:0008233">
    <property type="term" value="F:peptidase activity"/>
    <property type="evidence" value="ECO:0007669"/>
    <property type="project" value="UniProtKB-KW"/>
</dbReference>
<dbReference type="InterPro" id="IPR023828">
    <property type="entry name" value="Peptidase_S8_Ser-AS"/>
</dbReference>
<dbReference type="InterPro" id="IPR050131">
    <property type="entry name" value="Peptidase_S8_subtilisin-like"/>
</dbReference>
<dbReference type="InterPro" id="IPR000209">
    <property type="entry name" value="Peptidase_S8/S53_dom"/>
</dbReference>
<dbReference type="CDD" id="cd00538">
    <property type="entry name" value="PA"/>
    <property type="match status" value="1"/>
</dbReference>
<dbReference type="PROSITE" id="PS51892">
    <property type="entry name" value="SUBTILASE"/>
    <property type="match status" value="1"/>
</dbReference>
<evidence type="ECO:0000313" key="10">
    <source>
        <dbReference type="Proteomes" id="UP001162734"/>
    </source>
</evidence>
<accession>A0ABN6N9U9</accession>
<keyword evidence="4 5" id="KW-0720">Serine protease</keyword>
<dbReference type="PRINTS" id="PR00723">
    <property type="entry name" value="SUBTILISIN"/>
</dbReference>
<dbReference type="RefSeq" id="WP_248346020.1">
    <property type="nucleotide sequence ID" value="NZ_AP025592.1"/>
</dbReference>
<feature type="signal peptide" evidence="7">
    <location>
        <begin position="1"/>
        <end position="19"/>
    </location>
</feature>
<dbReference type="InterPro" id="IPR022398">
    <property type="entry name" value="Peptidase_S8_His-AS"/>
</dbReference>
<dbReference type="Proteomes" id="UP001162734">
    <property type="component" value="Chromosome"/>
</dbReference>
<feature type="active site" description="Charge relay system" evidence="5">
    <location>
        <position position="184"/>
    </location>
</feature>
<evidence type="ECO:0000313" key="9">
    <source>
        <dbReference type="EMBL" id="BDG08790.1"/>
    </source>
</evidence>
<dbReference type="Gene3D" id="3.50.30.30">
    <property type="match status" value="1"/>
</dbReference>
<dbReference type="GO" id="GO:0006508">
    <property type="term" value="P:proteolysis"/>
    <property type="evidence" value="ECO:0007669"/>
    <property type="project" value="UniProtKB-KW"/>
</dbReference>
<feature type="domain" description="Peptidase S8/S53" evidence="8">
    <location>
        <begin position="419"/>
        <end position="525"/>
    </location>
</feature>
<feature type="domain" description="Peptidase S8/S53" evidence="8">
    <location>
        <begin position="127"/>
        <end position="330"/>
    </location>
</feature>
<dbReference type="InterPro" id="IPR036852">
    <property type="entry name" value="Peptidase_S8/S53_dom_sf"/>
</dbReference>
<organism evidence="9 10">
    <name type="scientific">Anaeromyxobacter paludicola</name>
    <dbReference type="NCBI Taxonomy" id="2918171"/>
    <lineage>
        <taxon>Bacteria</taxon>
        <taxon>Pseudomonadati</taxon>
        <taxon>Myxococcota</taxon>
        <taxon>Myxococcia</taxon>
        <taxon>Myxococcales</taxon>
        <taxon>Cystobacterineae</taxon>
        <taxon>Anaeromyxobacteraceae</taxon>
        <taxon>Anaeromyxobacter</taxon>
    </lineage>
</organism>
<comment type="similarity">
    <text evidence="1 5 6">Belongs to the peptidase S8 family.</text>
</comment>
<dbReference type="Pfam" id="PF00082">
    <property type="entry name" value="Peptidase_S8"/>
    <property type="match status" value="2"/>
</dbReference>
<evidence type="ECO:0000256" key="3">
    <source>
        <dbReference type="ARBA" id="ARBA00022801"/>
    </source>
</evidence>
<dbReference type="PROSITE" id="PS00138">
    <property type="entry name" value="SUBTILASE_SER"/>
    <property type="match status" value="1"/>
</dbReference>
<evidence type="ECO:0000256" key="5">
    <source>
        <dbReference type="PROSITE-ProRule" id="PRU01240"/>
    </source>
</evidence>
<protein>
    <submittedName>
        <fullName evidence="9">Serine protease</fullName>
    </submittedName>
</protein>